<feature type="transmembrane region" description="Helical" evidence="1">
    <location>
        <begin position="20"/>
        <end position="40"/>
    </location>
</feature>
<dbReference type="RefSeq" id="WP_064399346.1">
    <property type="nucleotide sequence ID" value="NZ_LQIR01000045.1"/>
</dbReference>
<accession>A0A117JI33</accession>
<gene>
    <name evidence="3" type="ORF">AU192_22830</name>
</gene>
<name>A0A117JI33_9MYCO</name>
<sequence>MTTDTAVEPTLRTRWRGARWVVLGLAVIVAFAVLSAYLTAPRPGGWMDPNSTGPDGARALMTLLAENGVDVVEAPDVAAVEAAARPDTLLVVVQTYHLVDEGVLQRLAALPGDRLLVQPNSRTREALAPEVKLSGATTFGGGERPDCDLREATRAGAVQFSVSDAYEADGDGIDLTRCYEGALVRYIADGRDITLVGDSGFMTNRGLPKAGNAALAMNLAGTNPRMIWYAPQFTEGESDGAASLFDLAPEHVGWILWQLVAVVALLALWKGRRIGPLVAERLPVVVRASETVEGRGRLYRSRRARDSAADALRTAALQRMQPRLGLGVNPDPAAVVQAVAAHSGVHPQAVAHTLFGPPPGDDVELVNLARELDNIERQVARS</sequence>
<protein>
    <recommendedName>
        <fullName evidence="2">DUF4350 domain-containing protein</fullName>
    </recommendedName>
</protein>
<keyword evidence="4" id="KW-1185">Reference proteome</keyword>
<proteinExistence type="predicted"/>
<evidence type="ECO:0000256" key="1">
    <source>
        <dbReference type="SAM" id="Phobius"/>
    </source>
</evidence>
<dbReference type="Pfam" id="PF14258">
    <property type="entry name" value="DUF4350"/>
    <property type="match status" value="1"/>
</dbReference>
<evidence type="ECO:0000259" key="2">
    <source>
        <dbReference type="Pfam" id="PF14258"/>
    </source>
</evidence>
<feature type="domain" description="DUF4350" evidence="2">
    <location>
        <begin position="49"/>
        <end position="219"/>
    </location>
</feature>
<dbReference type="InterPro" id="IPR025646">
    <property type="entry name" value="DUF4350"/>
</dbReference>
<dbReference type="Proteomes" id="UP000053707">
    <property type="component" value="Unassembled WGS sequence"/>
</dbReference>
<keyword evidence="1" id="KW-0472">Membrane</keyword>
<reference evidence="3 4" key="1">
    <citation type="submission" date="2016-01" db="EMBL/GenBank/DDBJ databases">
        <authorList>
            <consortium name="TB Trials Study Group"/>
            <person name="Sutton G."/>
            <person name="Brinkac L."/>
            <person name="Sanka R."/>
            <person name="Adams M."/>
            <person name="Lau E.L."/>
            <person name="Macaden R."/>
            <person name="Grewal H.M.S."/>
        </authorList>
    </citation>
    <scope>NUCLEOTIDE SEQUENCE [LARGE SCALE GENOMIC DNA]</scope>
    <source>
        <strain evidence="3 4">IS-1744</strain>
    </source>
</reference>
<evidence type="ECO:0000313" key="4">
    <source>
        <dbReference type="Proteomes" id="UP000053707"/>
    </source>
</evidence>
<dbReference type="GeneID" id="27918104"/>
<keyword evidence="1" id="KW-1133">Transmembrane helix</keyword>
<comment type="caution">
    <text evidence="3">The sequence shown here is derived from an EMBL/GenBank/DDBJ whole genome shotgun (WGS) entry which is preliminary data.</text>
</comment>
<dbReference type="EMBL" id="LQIR01000045">
    <property type="protein sequence ID" value="KUI10888.1"/>
    <property type="molecule type" value="Genomic_DNA"/>
</dbReference>
<evidence type="ECO:0000313" key="3">
    <source>
        <dbReference type="EMBL" id="KUI10888.1"/>
    </source>
</evidence>
<organism evidence="3 4">
    <name type="scientific">Mycobacterium lehmannii</name>
    <dbReference type="NCBI Taxonomy" id="2048550"/>
    <lineage>
        <taxon>Bacteria</taxon>
        <taxon>Bacillati</taxon>
        <taxon>Actinomycetota</taxon>
        <taxon>Actinomycetes</taxon>
        <taxon>Mycobacteriales</taxon>
        <taxon>Mycobacteriaceae</taxon>
        <taxon>Mycobacterium</taxon>
    </lineage>
</organism>
<keyword evidence="1" id="KW-0812">Transmembrane</keyword>
<dbReference type="AlphaFoldDB" id="A0A117JI33"/>